<reference evidence="1" key="1">
    <citation type="submission" date="2022-10" db="EMBL/GenBank/DDBJ databases">
        <title>Genome sequences of endogenous nimaviruses in decapod crustaceans.</title>
        <authorList>
            <person name="Kawato S."/>
            <person name="Nozaki R."/>
            <person name="Kondo H."/>
            <person name="Hirono I."/>
        </authorList>
    </citation>
    <scope>NUCLEOTIDE SEQUENCE</scope>
    <source>
        <strain evidence="1">Lva-Nima_1</strain>
    </source>
</reference>
<dbReference type="EMBL" id="LC738872">
    <property type="protein sequence ID" value="BDT62168.1"/>
    <property type="molecule type" value="Genomic_DNA"/>
</dbReference>
<organism evidence="1">
    <name type="scientific">Litopenaeus vannamei majanivirus Nimav-1_LVa</name>
    <dbReference type="NCBI Taxonomy" id="2984273"/>
    <lineage>
        <taxon>Viruses</taxon>
        <taxon>Viruses incertae sedis</taxon>
        <taxon>Naldaviricetes</taxon>
        <taxon>Nimaviridae</taxon>
    </lineage>
</organism>
<proteinExistence type="predicted"/>
<protein>
    <submittedName>
        <fullName evidence="1">Uncharacterized protein</fullName>
    </submittedName>
</protein>
<accession>A0A9C7BH92</accession>
<sequence>MTGPVDTGDLVRSLVRIPGSGHVRSAGTICLDLSRVSTLAALVPVPQTLPPALVSYKQPSPRNAADQTKLGSKTAAAIGALPRTLSVYTNRGRKRSCAEEASTGSARGSAALFQNPPLKRSRIVYMTAEQLARFSNVSTINTPSGPIFCIALRSASFTASRPLAAPSIISQDSQSHLFNEKK</sequence>
<evidence type="ECO:0000313" key="1">
    <source>
        <dbReference type="EMBL" id="BDT62168.1"/>
    </source>
</evidence>
<name>A0A9C7BH92_9VIRU</name>